<evidence type="ECO:0000256" key="5">
    <source>
        <dbReference type="ARBA" id="ARBA00023004"/>
    </source>
</evidence>
<dbReference type="GO" id="GO:0004497">
    <property type="term" value="F:monooxygenase activity"/>
    <property type="evidence" value="ECO:0007669"/>
    <property type="project" value="UniProtKB-KW"/>
</dbReference>
<proteinExistence type="inferred from homology"/>
<comment type="cofactor">
    <cofactor evidence="7">
        <name>heme</name>
        <dbReference type="ChEBI" id="CHEBI:30413"/>
    </cofactor>
</comment>
<gene>
    <name evidence="9" type="ORF">BT96DRAFT_1016153</name>
</gene>
<keyword evidence="6 8" id="KW-0503">Monooxygenase</keyword>
<comment type="similarity">
    <text evidence="1 8">Belongs to the cytochrome P450 family.</text>
</comment>
<dbReference type="OrthoDB" id="1470350at2759"/>
<evidence type="ECO:0000313" key="10">
    <source>
        <dbReference type="Proteomes" id="UP000799118"/>
    </source>
</evidence>
<keyword evidence="10" id="KW-1185">Reference proteome</keyword>
<dbReference type="EMBL" id="ML769415">
    <property type="protein sequence ID" value="KAE9404561.1"/>
    <property type="molecule type" value="Genomic_DNA"/>
</dbReference>
<feature type="binding site" description="axial binding residue" evidence="7">
    <location>
        <position position="115"/>
    </location>
    <ligand>
        <name>heme</name>
        <dbReference type="ChEBI" id="CHEBI:30413"/>
    </ligand>
    <ligandPart>
        <name>Fe</name>
        <dbReference type="ChEBI" id="CHEBI:18248"/>
    </ligandPart>
</feature>
<evidence type="ECO:0000256" key="4">
    <source>
        <dbReference type="ARBA" id="ARBA00023002"/>
    </source>
</evidence>
<evidence type="ECO:0000256" key="8">
    <source>
        <dbReference type="RuleBase" id="RU000461"/>
    </source>
</evidence>
<name>A0A6A4I2D7_9AGAR</name>
<dbReference type="Proteomes" id="UP000799118">
    <property type="component" value="Unassembled WGS sequence"/>
</dbReference>
<dbReference type="AlphaFoldDB" id="A0A6A4I2D7"/>
<organism evidence="9 10">
    <name type="scientific">Gymnopus androsaceus JB14</name>
    <dbReference type="NCBI Taxonomy" id="1447944"/>
    <lineage>
        <taxon>Eukaryota</taxon>
        <taxon>Fungi</taxon>
        <taxon>Dikarya</taxon>
        <taxon>Basidiomycota</taxon>
        <taxon>Agaricomycotina</taxon>
        <taxon>Agaricomycetes</taxon>
        <taxon>Agaricomycetidae</taxon>
        <taxon>Agaricales</taxon>
        <taxon>Marasmiineae</taxon>
        <taxon>Omphalotaceae</taxon>
        <taxon>Gymnopus</taxon>
    </lineage>
</organism>
<dbReference type="PRINTS" id="PR00463">
    <property type="entry name" value="EP450I"/>
</dbReference>
<dbReference type="PROSITE" id="PS00086">
    <property type="entry name" value="CYTOCHROME_P450"/>
    <property type="match status" value="1"/>
</dbReference>
<protein>
    <submittedName>
        <fullName evidence="9">Cytochrome P450</fullName>
    </submittedName>
</protein>
<evidence type="ECO:0000313" key="9">
    <source>
        <dbReference type="EMBL" id="KAE9404561.1"/>
    </source>
</evidence>
<evidence type="ECO:0000256" key="6">
    <source>
        <dbReference type="ARBA" id="ARBA00023033"/>
    </source>
</evidence>
<dbReference type="PANTHER" id="PTHR24291:SF50">
    <property type="entry name" value="BIFUNCTIONAL ALBAFLAVENONE MONOOXYGENASE_TERPENE SYNTHASE"/>
    <property type="match status" value="1"/>
</dbReference>
<dbReference type="InterPro" id="IPR017972">
    <property type="entry name" value="Cyt_P450_CS"/>
</dbReference>
<dbReference type="Gene3D" id="1.10.630.10">
    <property type="entry name" value="Cytochrome P450"/>
    <property type="match status" value="1"/>
</dbReference>
<accession>A0A6A4I2D7</accession>
<dbReference type="InterPro" id="IPR002401">
    <property type="entry name" value="Cyt_P450_E_grp-I"/>
</dbReference>
<keyword evidence="2 7" id="KW-0349">Heme</keyword>
<dbReference type="InterPro" id="IPR001128">
    <property type="entry name" value="Cyt_P450"/>
</dbReference>
<dbReference type="PANTHER" id="PTHR24291">
    <property type="entry name" value="CYTOCHROME P450 FAMILY 4"/>
    <property type="match status" value="1"/>
</dbReference>
<evidence type="ECO:0000256" key="2">
    <source>
        <dbReference type="ARBA" id="ARBA00022617"/>
    </source>
</evidence>
<dbReference type="InterPro" id="IPR036396">
    <property type="entry name" value="Cyt_P450_sf"/>
</dbReference>
<dbReference type="GO" id="GO:0016705">
    <property type="term" value="F:oxidoreductase activity, acting on paired donors, with incorporation or reduction of molecular oxygen"/>
    <property type="evidence" value="ECO:0007669"/>
    <property type="project" value="InterPro"/>
</dbReference>
<dbReference type="SUPFAM" id="SSF48264">
    <property type="entry name" value="Cytochrome P450"/>
    <property type="match status" value="1"/>
</dbReference>
<evidence type="ECO:0000256" key="3">
    <source>
        <dbReference type="ARBA" id="ARBA00022723"/>
    </source>
</evidence>
<reference evidence="9" key="1">
    <citation type="journal article" date="2019" name="Environ. Microbiol.">
        <title>Fungal ecological strategies reflected in gene transcription - a case study of two litter decomposers.</title>
        <authorList>
            <person name="Barbi F."/>
            <person name="Kohler A."/>
            <person name="Barry K."/>
            <person name="Baskaran P."/>
            <person name="Daum C."/>
            <person name="Fauchery L."/>
            <person name="Ihrmark K."/>
            <person name="Kuo A."/>
            <person name="LaButti K."/>
            <person name="Lipzen A."/>
            <person name="Morin E."/>
            <person name="Grigoriev I.V."/>
            <person name="Henrissat B."/>
            <person name="Lindahl B."/>
            <person name="Martin F."/>
        </authorList>
    </citation>
    <scope>NUCLEOTIDE SEQUENCE</scope>
    <source>
        <strain evidence="9">JB14</strain>
    </source>
</reference>
<keyword evidence="5 7" id="KW-0408">Iron</keyword>
<dbReference type="GO" id="GO:0020037">
    <property type="term" value="F:heme binding"/>
    <property type="evidence" value="ECO:0007669"/>
    <property type="project" value="InterPro"/>
</dbReference>
<dbReference type="GO" id="GO:0005506">
    <property type="term" value="F:iron ion binding"/>
    <property type="evidence" value="ECO:0007669"/>
    <property type="project" value="InterPro"/>
</dbReference>
<evidence type="ECO:0000256" key="7">
    <source>
        <dbReference type="PIRSR" id="PIRSR602401-1"/>
    </source>
</evidence>
<dbReference type="Pfam" id="PF00067">
    <property type="entry name" value="p450"/>
    <property type="match status" value="1"/>
</dbReference>
<keyword evidence="4 8" id="KW-0560">Oxidoreductase</keyword>
<evidence type="ECO:0000256" key="1">
    <source>
        <dbReference type="ARBA" id="ARBA00010617"/>
    </source>
</evidence>
<keyword evidence="3 7" id="KW-0479">Metal-binding</keyword>
<dbReference type="InterPro" id="IPR050196">
    <property type="entry name" value="Cytochrome_P450_Monoox"/>
</dbReference>
<sequence>MSPTEQHALVLPVKQGNFVLSIRPIPSPKAGEILVRVNSIPKDSIEDTTLTIPNAAGEKRIIAVPKGAHIVINAVVLHYNPRYWKDPEEFRPARFLDPDWPRDGFVPFSAGPRACIGRKFFETEAVAVLAMLVLKYKFKVKEEPKFVSETFEQRKARVLASKPGLTMSPLRIPSDVQ</sequence>